<keyword evidence="10" id="KW-1185">Reference proteome</keyword>
<gene>
    <name evidence="9" type="ORF">GJJ64_07465</name>
</gene>
<evidence type="ECO:0000313" key="10">
    <source>
        <dbReference type="Proteomes" id="UP000462931"/>
    </source>
</evidence>
<dbReference type="PANTHER" id="PTHR10030">
    <property type="entry name" value="ALPHA-L-FUCOSIDASE"/>
    <property type="match status" value="1"/>
</dbReference>
<comment type="caution">
    <text evidence="9">The sequence shown here is derived from an EMBL/GenBank/DDBJ whole genome shotgun (WGS) entry which is preliminary data.</text>
</comment>
<evidence type="ECO:0000256" key="6">
    <source>
        <dbReference type="SAM" id="SignalP"/>
    </source>
</evidence>
<name>A0A7K0FM26_9SPHI</name>
<dbReference type="InterPro" id="IPR031919">
    <property type="entry name" value="Fucosidase_C"/>
</dbReference>
<dbReference type="EMBL" id="WKJI01000002">
    <property type="protein sequence ID" value="MRX47016.1"/>
    <property type="molecule type" value="Genomic_DNA"/>
</dbReference>
<dbReference type="PANTHER" id="PTHR10030:SF37">
    <property type="entry name" value="ALPHA-L-FUCOSIDASE-RELATED"/>
    <property type="match status" value="1"/>
</dbReference>
<dbReference type="SUPFAM" id="SSF51445">
    <property type="entry name" value="(Trans)glycosidases"/>
    <property type="match status" value="1"/>
</dbReference>
<dbReference type="InterPro" id="IPR013780">
    <property type="entry name" value="Glyco_hydro_b"/>
</dbReference>
<dbReference type="RefSeq" id="WP_154287108.1">
    <property type="nucleotide sequence ID" value="NZ_WKJI01000002.1"/>
</dbReference>
<dbReference type="GO" id="GO:0005764">
    <property type="term" value="C:lysosome"/>
    <property type="evidence" value="ECO:0007669"/>
    <property type="project" value="TreeGrafter"/>
</dbReference>
<evidence type="ECO:0000256" key="5">
    <source>
        <dbReference type="ARBA" id="ARBA00023295"/>
    </source>
</evidence>
<feature type="domain" description="Glycoside hydrolase family 29 N-terminal" evidence="7">
    <location>
        <begin position="53"/>
        <end position="416"/>
    </location>
</feature>
<accession>A0A7K0FM26</accession>
<dbReference type="InterPro" id="IPR057739">
    <property type="entry name" value="Glyco_hydro_29_N"/>
</dbReference>
<sequence>MRNSVIKIFIAAFILPFVIQAQTRSNEENAKHYLPKTDKQYTYTSGYIEENPVAEYTWASKEAYEAFDDMKFGVRIHWGLYSVIKQEKESWPLLKLPNEQKQAYFDMYKTWNPTGFNADSWMELFKESGMKMFAFTTKHHEGFSLFDTKTRVKKRVNYTAPGGPVIEDCDVAYSIMEGPFKRDIVKELTDAARKRDIKIDLYYSNPDWYDADFRPYVWHPLQTPSSATLAVRGKDYKPEGAIESHYGKNGPIMAPDPTPQEVERAMLRHREQLKELLTNYGKIDMICLDMWFGPAVWHYLRETMIELRKIQPDVMFRARGIGNYGDYYTPEGFVPGAKENTQVPWFVIYPLGRTFSYEAEADKHKGAKWVVQNIVDCAAKGGNFMVGVGPDGDGKFHPTAEAQLKQTGKWLKTNGEAIYGTRAREGEHWKEGDSIRFTRSKDHKTLYAHSFEWPNKVFNLKTVQPVKGSKIYLIGSNQPLKWKYSTKKGLTIQIPDDLKTAIPAEEQLVYTFKIAQ</sequence>
<dbReference type="Pfam" id="PF16757">
    <property type="entry name" value="Fucosidase_C"/>
    <property type="match status" value="1"/>
</dbReference>
<proteinExistence type="inferred from homology"/>
<dbReference type="GO" id="GO:0004560">
    <property type="term" value="F:alpha-L-fucosidase activity"/>
    <property type="evidence" value="ECO:0007669"/>
    <property type="project" value="InterPro"/>
</dbReference>
<evidence type="ECO:0000256" key="4">
    <source>
        <dbReference type="ARBA" id="ARBA00022801"/>
    </source>
</evidence>
<dbReference type="Gene3D" id="2.60.40.1180">
    <property type="entry name" value="Golgi alpha-mannosidase II"/>
    <property type="match status" value="1"/>
</dbReference>
<keyword evidence="4" id="KW-0378">Hydrolase</keyword>
<feature type="chain" id="PRO_5029606767" description="alpha-L-fucosidase" evidence="6">
    <location>
        <begin position="22"/>
        <end position="516"/>
    </location>
</feature>
<evidence type="ECO:0000259" key="8">
    <source>
        <dbReference type="Pfam" id="PF16757"/>
    </source>
</evidence>
<evidence type="ECO:0000256" key="3">
    <source>
        <dbReference type="ARBA" id="ARBA00022729"/>
    </source>
</evidence>
<dbReference type="Pfam" id="PF01120">
    <property type="entry name" value="Alpha_L_fucos"/>
    <property type="match status" value="1"/>
</dbReference>
<feature type="domain" description="Alpha-L-fucosidase C-terminal" evidence="8">
    <location>
        <begin position="434"/>
        <end position="514"/>
    </location>
</feature>
<dbReference type="EC" id="3.2.1.51" evidence="2"/>
<dbReference type="GO" id="GO:0016139">
    <property type="term" value="P:glycoside catabolic process"/>
    <property type="evidence" value="ECO:0007669"/>
    <property type="project" value="TreeGrafter"/>
</dbReference>
<keyword evidence="3 6" id="KW-0732">Signal</keyword>
<feature type="signal peptide" evidence="6">
    <location>
        <begin position="1"/>
        <end position="21"/>
    </location>
</feature>
<dbReference type="AlphaFoldDB" id="A0A7K0FM26"/>
<dbReference type="InterPro" id="IPR000933">
    <property type="entry name" value="Glyco_hydro_29"/>
</dbReference>
<protein>
    <recommendedName>
        <fullName evidence="2">alpha-L-fucosidase</fullName>
        <ecNumber evidence="2">3.2.1.51</ecNumber>
    </recommendedName>
</protein>
<dbReference type="InterPro" id="IPR017853">
    <property type="entry name" value="GH"/>
</dbReference>
<dbReference type="Gene3D" id="3.20.20.80">
    <property type="entry name" value="Glycosidases"/>
    <property type="match status" value="1"/>
</dbReference>
<evidence type="ECO:0000259" key="7">
    <source>
        <dbReference type="Pfam" id="PF01120"/>
    </source>
</evidence>
<evidence type="ECO:0000313" key="9">
    <source>
        <dbReference type="EMBL" id="MRX47016.1"/>
    </source>
</evidence>
<dbReference type="SMART" id="SM00812">
    <property type="entry name" value="Alpha_L_fucos"/>
    <property type="match status" value="1"/>
</dbReference>
<evidence type="ECO:0000256" key="1">
    <source>
        <dbReference type="ARBA" id="ARBA00007951"/>
    </source>
</evidence>
<reference evidence="9 10" key="1">
    <citation type="submission" date="2019-11" db="EMBL/GenBank/DDBJ databases">
        <authorList>
            <person name="Cheng Q."/>
            <person name="Yang Z."/>
        </authorList>
    </citation>
    <scope>NUCLEOTIDE SEQUENCE [LARGE SCALE GENOMIC DNA]</scope>
    <source>
        <strain evidence="9 10">HX-22-1</strain>
    </source>
</reference>
<keyword evidence="5" id="KW-0326">Glycosidase</keyword>
<dbReference type="GO" id="GO:0006004">
    <property type="term" value="P:fucose metabolic process"/>
    <property type="evidence" value="ECO:0007669"/>
    <property type="project" value="TreeGrafter"/>
</dbReference>
<comment type="similarity">
    <text evidence="1">Belongs to the glycosyl hydrolase 29 family.</text>
</comment>
<evidence type="ECO:0000256" key="2">
    <source>
        <dbReference type="ARBA" id="ARBA00012662"/>
    </source>
</evidence>
<dbReference type="Proteomes" id="UP000462931">
    <property type="component" value="Unassembled WGS sequence"/>
</dbReference>
<organism evidence="9 10">
    <name type="scientific">Pedobacter puniceum</name>
    <dbReference type="NCBI Taxonomy" id="2666136"/>
    <lineage>
        <taxon>Bacteria</taxon>
        <taxon>Pseudomonadati</taxon>
        <taxon>Bacteroidota</taxon>
        <taxon>Sphingobacteriia</taxon>
        <taxon>Sphingobacteriales</taxon>
        <taxon>Sphingobacteriaceae</taxon>
        <taxon>Pedobacter</taxon>
    </lineage>
</organism>